<dbReference type="Gene3D" id="3.40.50.1010">
    <property type="entry name" value="5'-nuclease"/>
    <property type="match status" value="1"/>
</dbReference>
<name>A0A2H0YNW4_9BACT</name>
<keyword evidence="3" id="KW-0238">DNA-binding</keyword>
<dbReference type="FunFam" id="1.10.150.20:FF:000003">
    <property type="entry name" value="DNA polymerase I"/>
    <property type="match status" value="1"/>
</dbReference>
<evidence type="ECO:0000256" key="3">
    <source>
        <dbReference type="ARBA" id="ARBA00023125"/>
    </source>
</evidence>
<evidence type="ECO:0000259" key="4">
    <source>
        <dbReference type="SMART" id="SM00475"/>
    </source>
</evidence>
<dbReference type="PANTHER" id="PTHR42646:SF2">
    <property type="entry name" value="5'-3' EXONUCLEASE FAMILY PROTEIN"/>
    <property type="match status" value="1"/>
</dbReference>
<evidence type="ECO:0000313" key="5">
    <source>
        <dbReference type="EMBL" id="PIS40185.1"/>
    </source>
</evidence>
<dbReference type="InterPro" id="IPR002421">
    <property type="entry name" value="5-3_exonuclease"/>
</dbReference>
<dbReference type="Gene3D" id="1.10.150.20">
    <property type="entry name" value="5' to 3' exonuclease, C-terminal subdomain"/>
    <property type="match status" value="1"/>
</dbReference>
<proteinExistence type="predicted"/>
<dbReference type="InterPro" id="IPR020045">
    <property type="entry name" value="DNA_polI_H3TH"/>
</dbReference>
<dbReference type="InterPro" id="IPR036279">
    <property type="entry name" value="5-3_exonuclease_C_sf"/>
</dbReference>
<dbReference type="CDD" id="cd09859">
    <property type="entry name" value="PIN_53EXO"/>
    <property type="match status" value="1"/>
</dbReference>
<dbReference type="PANTHER" id="PTHR42646">
    <property type="entry name" value="FLAP ENDONUCLEASE XNI"/>
    <property type="match status" value="1"/>
</dbReference>
<dbReference type="GO" id="GO:0017108">
    <property type="term" value="F:5'-flap endonuclease activity"/>
    <property type="evidence" value="ECO:0007669"/>
    <property type="project" value="InterPro"/>
</dbReference>
<dbReference type="InterPro" id="IPR038969">
    <property type="entry name" value="FEN"/>
</dbReference>
<dbReference type="GO" id="GO:0003677">
    <property type="term" value="F:DNA binding"/>
    <property type="evidence" value="ECO:0007669"/>
    <property type="project" value="UniProtKB-KW"/>
</dbReference>
<dbReference type="InterPro" id="IPR020046">
    <property type="entry name" value="5-3_exonucl_a-hlix_arch_N"/>
</dbReference>
<dbReference type="CDD" id="cd09898">
    <property type="entry name" value="H3TH_53EXO"/>
    <property type="match status" value="1"/>
</dbReference>
<evidence type="ECO:0000256" key="1">
    <source>
        <dbReference type="ARBA" id="ARBA00022722"/>
    </source>
</evidence>
<dbReference type="Pfam" id="PF02739">
    <property type="entry name" value="5_3_exonuc_N"/>
    <property type="match status" value="1"/>
</dbReference>
<dbReference type="InterPro" id="IPR029060">
    <property type="entry name" value="PIN-like_dom_sf"/>
</dbReference>
<evidence type="ECO:0000256" key="2">
    <source>
        <dbReference type="ARBA" id="ARBA00022801"/>
    </source>
</evidence>
<dbReference type="SUPFAM" id="SSF47807">
    <property type="entry name" value="5' to 3' exonuclease, C-terminal subdomain"/>
    <property type="match status" value="1"/>
</dbReference>
<feature type="domain" description="5'-3' exonuclease" evidence="4">
    <location>
        <begin position="6"/>
        <end position="276"/>
    </location>
</feature>
<reference evidence="6" key="1">
    <citation type="submission" date="2017-09" db="EMBL/GenBank/DDBJ databases">
        <title>Depth-based differentiation of microbial function through sediment-hosted aquifers and enrichment of novel symbionts in the deep terrestrial subsurface.</title>
        <authorList>
            <person name="Probst A.J."/>
            <person name="Ladd B."/>
            <person name="Jarett J.K."/>
            <person name="Geller-Mcgrath D.E."/>
            <person name="Sieber C.M.K."/>
            <person name="Emerson J.B."/>
            <person name="Anantharaman K."/>
            <person name="Thomas B.C."/>
            <person name="Malmstrom R."/>
            <person name="Stieglmeier M."/>
            <person name="Klingl A."/>
            <person name="Woyke T."/>
            <person name="Ryan C.M."/>
            <person name="Banfield J.F."/>
        </authorList>
    </citation>
    <scope>NUCLEOTIDE SEQUENCE [LARGE SCALE GENOMIC DNA]</scope>
</reference>
<protein>
    <recommendedName>
        <fullName evidence="4">5'-3' exonuclease domain-containing protein</fullName>
    </recommendedName>
</protein>
<dbReference type="GO" id="GO:0008409">
    <property type="term" value="F:5'-3' exonuclease activity"/>
    <property type="evidence" value="ECO:0007669"/>
    <property type="project" value="InterPro"/>
</dbReference>
<comment type="caution">
    <text evidence="5">The sequence shown here is derived from an EMBL/GenBank/DDBJ whole genome shotgun (WGS) entry which is preliminary data.</text>
</comment>
<dbReference type="InterPro" id="IPR008918">
    <property type="entry name" value="HhH2"/>
</dbReference>
<evidence type="ECO:0000313" key="6">
    <source>
        <dbReference type="Proteomes" id="UP000231472"/>
    </source>
</evidence>
<keyword evidence="1" id="KW-0540">Nuclease</keyword>
<dbReference type="SMART" id="SM00475">
    <property type="entry name" value="53EXOc"/>
    <property type="match status" value="1"/>
</dbReference>
<keyword evidence="2" id="KW-0378">Hydrolase</keyword>
<dbReference type="EMBL" id="PEYC01000022">
    <property type="protein sequence ID" value="PIS40185.1"/>
    <property type="molecule type" value="Genomic_DNA"/>
</dbReference>
<organism evidence="5 6">
    <name type="scientific">Candidatus Nealsonbacteria bacterium CG08_land_8_20_14_0_20_36_22</name>
    <dbReference type="NCBI Taxonomy" id="1974704"/>
    <lineage>
        <taxon>Bacteria</taxon>
        <taxon>Candidatus Nealsoniibacteriota</taxon>
    </lineage>
</organism>
<dbReference type="SMART" id="SM00279">
    <property type="entry name" value="HhH2"/>
    <property type="match status" value="1"/>
</dbReference>
<accession>A0A2H0YNW4</accession>
<dbReference type="SUPFAM" id="SSF88723">
    <property type="entry name" value="PIN domain-like"/>
    <property type="match status" value="1"/>
</dbReference>
<dbReference type="GO" id="GO:0033567">
    <property type="term" value="P:DNA replication, Okazaki fragment processing"/>
    <property type="evidence" value="ECO:0007669"/>
    <property type="project" value="InterPro"/>
</dbReference>
<gene>
    <name evidence="5" type="ORF">COT32_01165</name>
</gene>
<dbReference type="Proteomes" id="UP000231472">
    <property type="component" value="Unassembled WGS sequence"/>
</dbReference>
<dbReference type="Pfam" id="PF01367">
    <property type="entry name" value="5_3_exonuc"/>
    <property type="match status" value="1"/>
</dbReference>
<dbReference type="AlphaFoldDB" id="A0A2H0YNW4"/>
<sequence>MTENKKRLIIIDGNAVIHRAFHALPPLTTKKGELVNAVYGFLLVFFKAIKEFQPDFVVATFDFPAPTFRHQKYKLYKATREKAPKELYQQIPKIKEVLEGFNVQIFEKQGFEADDLIGTISQKAPKKQILPEIETIILTGDLDALQLVDKNTKVYILRKGVKDIVLYDREKVKEKYGGLEPEQLIDFKALRGDPSDNIPGVFGIGEKTAIALIKEFGTLENLYKELGKNTQKAKNLKESLGKKLLDYKDQAFVSKMLAEIKKDVPIDFNLEKCHWGDYNRNKVSQIFNDYEFKTLINKLPVKQVNPIRKSGFSNGVNNNLRL</sequence>